<dbReference type="AlphaFoldDB" id="A0A1Y0CH53"/>
<name>A0A1Y0CH53_9MYCO</name>
<keyword evidence="2" id="KW-1185">Reference proteome</keyword>
<accession>A0A1Y0CH53</accession>
<proteinExistence type="predicted"/>
<protein>
    <submittedName>
        <fullName evidence="1">Uncharacterized protein</fullName>
    </submittedName>
</protein>
<keyword evidence="1" id="KW-0614">Plasmid</keyword>
<dbReference type="KEGG" id="mdx:BTO20_37580"/>
<organism evidence="1 2">
    <name type="scientific">Mycobacterium dioxanotrophicus</name>
    <dbReference type="NCBI Taxonomy" id="482462"/>
    <lineage>
        <taxon>Bacteria</taxon>
        <taxon>Bacillati</taxon>
        <taxon>Actinomycetota</taxon>
        <taxon>Actinomycetes</taxon>
        <taxon>Mycobacteriales</taxon>
        <taxon>Mycobacteriaceae</taxon>
        <taxon>Mycobacterium</taxon>
    </lineage>
</organism>
<dbReference type="EMBL" id="CP020811">
    <property type="protein sequence ID" value="ART74337.1"/>
    <property type="molecule type" value="Genomic_DNA"/>
</dbReference>
<evidence type="ECO:0000313" key="2">
    <source>
        <dbReference type="Proteomes" id="UP000195331"/>
    </source>
</evidence>
<dbReference type="Proteomes" id="UP000195331">
    <property type="component" value="Plasmid unnamed2"/>
</dbReference>
<gene>
    <name evidence="1" type="ORF">BTO20_37580</name>
</gene>
<sequence length="99" mass="10900">MTPWTLTVTTHDRTRTIMGTADTTQKARREMFIATGSLMERGGDERPRYELSVGEQLVAIIQTGETARGFPDHVGAARMLDQIAGVDDQVFAMHHGLGN</sequence>
<evidence type="ECO:0000313" key="1">
    <source>
        <dbReference type="EMBL" id="ART74337.1"/>
    </source>
</evidence>
<reference evidence="1 2" key="1">
    <citation type="submission" date="2017-04" db="EMBL/GenBank/DDBJ databases">
        <title>Whole Genome Sequence of 1,4-Dioxane Degrading Bacterium Mycobacterium dioxanotrophicus PH-06.</title>
        <authorList>
            <person name="He Y."/>
        </authorList>
    </citation>
    <scope>NUCLEOTIDE SEQUENCE [LARGE SCALE GENOMIC DNA]</scope>
    <source>
        <strain evidence="1 2">PH-06</strain>
        <plasmid evidence="1 2">unnamed2</plasmid>
    </source>
</reference>
<geneLocation type="plasmid" evidence="1 2">
    <name>unnamed2</name>
</geneLocation>